<evidence type="ECO:0000256" key="1">
    <source>
        <dbReference type="ARBA" id="ARBA00006739"/>
    </source>
</evidence>
<dbReference type="CDD" id="cd04179">
    <property type="entry name" value="DPM_DPG-synthase_like"/>
    <property type="match status" value="1"/>
</dbReference>
<protein>
    <submittedName>
        <fullName evidence="3">Glycosyltransferase family 2 protein</fullName>
    </submittedName>
</protein>
<dbReference type="InterPro" id="IPR001173">
    <property type="entry name" value="Glyco_trans_2-like"/>
</dbReference>
<evidence type="ECO:0000313" key="4">
    <source>
        <dbReference type="Proteomes" id="UP000291101"/>
    </source>
</evidence>
<dbReference type="GO" id="GO:0016740">
    <property type="term" value="F:transferase activity"/>
    <property type="evidence" value="ECO:0007669"/>
    <property type="project" value="UniProtKB-KW"/>
</dbReference>
<gene>
    <name evidence="3" type="ORF">EUA94_07210</name>
</gene>
<comment type="similarity">
    <text evidence="1">Belongs to the glycosyltransferase 2 family.</text>
</comment>
<name>A0A4Q2T2S9_9ACTN</name>
<dbReference type="PANTHER" id="PTHR48090:SF7">
    <property type="entry name" value="RFBJ PROTEIN"/>
    <property type="match status" value="1"/>
</dbReference>
<dbReference type="OrthoDB" id="9810303at2"/>
<dbReference type="PANTHER" id="PTHR48090">
    <property type="entry name" value="UNDECAPRENYL-PHOSPHATE 4-DEOXY-4-FORMAMIDO-L-ARABINOSE TRANSFERASE-RELATED"/>
    <property type="match status" value="1"/>
</dbReference>
<sequence length="229" mass="24904">MFPRVRDVAFVVPVYNEAEVIGSVIAGILESCPHVVCVNDGSSDLSADAILDAGAYLVNHPINMGQGAALQTGIEFARLLPGVTRFVTFDADGQHRVEDAVRMLRVLETTDVDIVLGSRFLGEAIGASRFKRVLLKAAVRFSNLTSGVRLTDAHNGLRVFNRHVADTLRITAPDMTHASEIIELIARNKYRFVEVAVTIDYSDYSVAKGQPAVNAVNIAVDTLLRKVSR</sequence>
<dbReference type="AlphaFoldDB" id="A0A4Q2T2S9"/>
<dbReference type="EMBL" id="SDWV01000005">
    <property type="protein sequence ID" value="RYC13005.1"/>
    <property type="molecule type" value="Genomic_DNA"/>
</dbReference>
<reference evidence="3 4" key="1">
    <citation type="submission" date="2019-01" db="EMBL/GenBank/DDBJ databases">
        <title>Novel species of Nocardioides.</title>
        <authorList>
            <person name="Liu Q."/>
            <person name="X Y.-H."/>
        </authorList>
    </citation>
    <scope>NUCLEOTIDE SEQUENCE [LARGE SCALE GENOMIC DNA]</scope>
    <source>
        <strain evidence="3 4">HLT2-9</strain>
    </source>
</reference>
<keyword evidence="4" id="KW-1185">Reference proteome</keyword>
<accession>A0A4Q2T2S9</accession>
<comment type="caution">
    <text evidence="3">The sequence shown here is derived from an EMBL/GenBank/DDBJ whole genome shotgun (WGS) entry which is preliminary data.</text>
</comment>
<dbReference type="Pfam" id="PF00535">
    <property type="entry name" value="Glycos_transf_2"/>
    <property type="match status" value="1"/>
</dbReference>
<proteinExistence type="inferred from homology"/>
<keyword evidence="3" id="KW-0808">Transferase</keyword>
<dbReference type="Gene3D" id="3.90.550.10">
    <property type="entry name" value="Spore Coat Polysaccharide Biosynthesis Protein SpsA, Chain A"/>
    <property type="match status" value="1"/>
</dbReference>
<evidence type="ECO:0000313" key="3">
    <source>
        <dbReference type="EMBL" id="RYC13005.1"/>
    </source>
</evidence>
<feature type="domain" description="Glycosyltransferase 2-like" evidence="2">
    <location>
        <begin position="10"/>
        <end position="163"/>
    </location>
</feature>
<evidence type="ECO:0000259" key="2">
    <source>
        <dbReference type="Pfam" id="PF00535"/>
    </source>
</evidence>
<organism evidence="3 4">
    <name type="scientific">Nocardioides zhouii</name>
    <dbReference type="NCBI Taxonomy" id="1168729"/>
    <lineage>
        <taxon>Bacteria</taxon>
        <taxon>Bacillati</taxon>
        <taxon>Actinomycetota</taxon>
        <taxon>Actinomycetes</taxon>
        <taxon>Propionibacteriales</taxon>
        <taxon>Nocardioidaceae</taxon>
        <taxon>Nocardioides</taxon>
    </lineage>
</organism>
<dbReference type="Proteomes" id="UP000291101">
    <property type="component" value="Unassembled WGS sequence"/>
</dbReference>
<dbReference type="InterPro" id="IPR029044">
    <property type="entry name" value="Nucleotide-diphossugar_trans"/>
</dbReference>
<dbReference type="InterPro" id="IPR050256">
    <property type="entry name" value="Glycosyltransferase_2"/>
</dbReference>
<dbReference type="SUPFAM" id="SSF53448">
    <property type="entry name" value="Nucleotide-diphospho-sugar transferases"/>
    <property type="match status" value="1"/>
</dbReference>